<protein>
    <submittedName>
        <fullName evidence="1">Uncharacterized protein</fullName>
    </submittedName>
</protein>
<evidence type="ECO:0000313" key="1">
    <source>
        <dbReference type="EMBL" id="GAA4752356.1"/>
    </source>
</evidence>
<comment type="caution">
    <text evidence="1">The sequence shown here is derived from an EMBL/GenBank/DDBJ whole genome shotgun (WGS) entry which is preliminary data.</text>
</comment>
<dbReference type="Proteomes" id="UP001500822">
    <property type="component" value="Unassembled WGS sequence"/>
</dbReference>
<dbReference type="EMBL" id="BAABIE010000011">
    <property type="protein sequence ID" value="GAA4752356.1"/>
    <property type="molecule type" value="Genomic_DNA"/>
</dbReference>
<accession>A0ABP8ZBN3</accession>
<sequence>MYVTRVQDRLSERVDANPVYYVYDWYGNPAQATLARSSLVVSDASSVVEVIDWVRDRRSPPGGHDRSDPTLHSSEVFVLAAEGGSLTQVHLWTCFHRPDAALVDGTHTEAIWPRDQDYGTDPAPWIAEISAATGVDLSIVSTAAVKLAAEEYIDWSSSMTAEQAARLRAAVTRWAEGGVQA</sequence>
<name>A0ABP8ZBN3_9ACTN</name>
<keyword evidence="2" id="KW-1185">Reference proteome</keyword>
<evidence type="ECO:0000313" key="2">
    <source>
        <dbReference type="Proteomes" id="UP001500822"/>
    </source>
</evidence>
<proteinExistence type="predicted"/>
<organism evidence="1 2">
    <name type="scientific">Gordonia alkaliphila</name>
    <dbReference type="NCBI Taxonomy" id="1053547"/>
    <lineage>
        <taxon>Bacteria</taxon>
        <taxon>Bacillati</taxon>
        <taxon>Actinomycetota</taxon>
        <taxon>Actinomycetes</taxon>
        <taxon>Mycobacteriales</taxon>
        <taxon>Gordoniaceae</taxon>
        <taxon>Gordonia</taxon>
    </lineage>
</organism>
<gene>
    <name evidence="1" type="ORF">GCM10023217_24130</name>
</gene>
<reference evidence="2" key="1">
    <citation type="journal article" date="2019" name="Int. J. Syst. Evol. Microbiol.">
        <title>The Global Catalogue of Microorganisms (GCM) 10K type strain sequencing project: providing services to taxonomists for standard genome sequencing and annotation.</title>
        <authorList>
            <consortium name="The Broad Institute Genomics Platform"/>
            <consortium name="The Broad Institute Genome Sequencing Center for Infectious Disease"/>
            <person name="Wu L."/>
            <person name="Ma J."/>
        </authorList>
    </citation>
    <scope>NUCLEOTIDE SEQUENCE [LARGE SCALE GENOMIC DNA]</scope>
    <source>
        <strain evidence="2">JCM 18077</strain>
    </source>
</reference>